<comment type="similarity">
    <text evidence="1">Belongs to the 5'-AMP-activated protein kinase gamma subunit family.</text>
</comment>
<sequence>MQAAESLPIADFLKVHTAYDLLPDSGKVVVVDVGLTISSAFLALQENGITSAPLWDSNRQEYVGMLTVTDFIEIILDFYYRYSREEFARHLETYTLREWRKRRRDRPALQAPPTGRREDLPAPAKHQAARIPLIFVHPEASLFDASRVLLQHRIHRGPVLDPSTNTVLHVITHARILRYLVSKWRVDSPILNRTLRELNIGTYQNIIYVSPSNKVAETLSLLAQRRISAVPVVNGEGVVIGVYSMSDVRHLLLDDLHSNLELTVDEALSMRTQQPQASEAGEQHPVYKCTRDDTLKTVFGRLATYNVHRLVVVDEASRLVGIVSVNDILRFFTAPPSC</sequence>
<dbReference type="GO" id="GO:0016301">
    <property type="term" value="F:kinase activity"/>
    <property type="evidence" value="ECO:0007669"/>
    <property type="project" value="UniProtKB-KW"/>
</dbReference>
<evidence type="ECO:0000256" key="4">
    <source>
        <dbReference type="PROSITE-ProRule" id="PRU00703"/>
    </source>
</evidence>
<keyword evidence="3 4" id="KW-0129">CBS domain</keyword>
<name>A0ABQ8U7W1_9EUKA</name>
<dbReference type="PROSITE" id="PS51371">
    <property type="entry name" value="CBS"/>
    <property type="match status" value="4"/>
</dbReference>
<evidence type="ECO:0000313" key="7">
    <source>
        <dbReference type="Proteomes" id="UP001141327"/>
    </source>
</evidence>
<feature type="domain" description="CBS" evidence="5">
    <location>
        <begin position="128"/>
        <end position="188"/>
    </location>
</feature>
<dbReference type="InterPro" id="IPR050511">
    <property type="entry name" value="AMPK_gamma/SDS23_families"/>
</dbReference>
<dbReference type="InterPro" id="IPR046342">
    <property type="entry name" value="CBS_dom_sf"/>
</dbReference>
<evidence type="ECO:0000256" key="2">
    <source>
        <dbReference type="ARBA" id="ARBA00022737"/>
    </source>
</evidence>
<keyword evidence="6" id="KW-0418">Kinase</keyword>
<proteinExistence type="inferred from homology"/>
<comment type="caution">
    <text evidence="6">The sequence shown here is derived from an EMBL/GenBank/DDBJ whole genome shotgun (WGS) entry which is preliminary data.</text>
</comment>
<dbReference type="PANTHER" id="PTHR13780:SF35">
    <property type="entry name" value="LD22662P"/>
    <property type="match status" value="1"/>
</dbReference>
<dbReference type="InterPro" id="IPR000644">
    <property type="entry name" value="CBS_dom"/>
</dbReference>
<feature type="domain" description="CBS" evidence="5">
    <location>
        <begin position="282"/>
        <end position="338"/>
    </location>
</feature>
<evidence type="ECO:0000313" key="6">
    <source>
        <dbReference type="EMBL" id="KAJ4455414.1"/>
    </source>
</evidence>
<feature type="domain" description="CBS" evidence="5">
    <location>
        <begin position="200"/>
        <end position="260"/>
    </location>
</feature>
<accession>A0ABQ8U7W1</accession>
<dbReference type="Proteomes" id="UP001141327">
    <property type="component" value="Unassembled WGS sequence"/>
</dbReference>
<keyword evidence="6" id="KW-0808">Transferase</keyword>
<dbReference type="SMART" id="SM00116">
    <property type="entry name" value="CBS"/>
    <property type="match status" value="4"/>
</dbReference>
<dbReference type="Gene3D" id="3.10.580.10">
    <property type="entry name" value="CBS-domain"/>
    <property type="match status" value="2"/>
</dbReference>
<dbReference type="EMBL" id="JAPMOS010000108">
    <property type="protein sequence ID" value="KAJ4455414.1"/>
    <property type="molecule type" value="Genomic_DNA"/>
</dbReference>
<keyword evidence="2" id="KW-0677">Repeat</keyword>
<evidence type="ECO:0000256" key="3">
    <source>
        <dbReference type="ARBA" id="ARBA00023122"/>
    </source>
</evidence>
<gene>
    <name evidence="6" type="ORF">PAPYR_9635</name>
</gene>
<protein>
    <submittedName>
        <fullName evidence="6">5'-AMP-activated protein kinase subunit gamma-2</fullName>
    </submittedName>
</protein>
<reference evidence="6" key="1">
    <citation type="journal article" date="2022" name="bioRxiv">
        <title>Genomics of Preaxostyla Flagellates Illuminates Evolutionary Transitions and the Path Towards Mitochondrial Loss.</title>
        <authorList>
            <person name="Novak L.V.F."/>
            <person name="Treitli S.C."/>
            <person name="Pyrih J."/>
            <person name="Halakuc P."/>
            <person name="Pipaliya S.V."/>
            <person name="Vacek V."/>
            <person name="Brzon O."/>
            <person name="Soukal P."/>
            <person name="Eme L."/>
            <person name="Dacks J.B."/>
            <person name="Karnkowska A."/>
            <person name="Elias M."/>
            <person name="Hampl V."/>
        </authorList>
    </citation>
    <scope>NUCLEOTIDE SEQUENCE</scope>
    <source>
        <strain evidence="6">RCP-MX</strain>
    </source>
</reference>
<dbReference type="PANTHER" id="PTHR13780">
    <property type="entry name" value="AMP-ACTIVATED PROTEIN KINASE, GAMMA REGULATORY SUBUNIT"/>
    <property type="match status" value="1"/>
</dbReference>
<dbReference type="SUPFAM" id="SSF54631">
    <property type="entry name" value="CBS-domain pair"/>
    <property type="match status" value="2"/>
</dbReference>
<organism evidence="6 7">
    <name type="scientific">Paratrimastix pyriformis</name>
    <dbReference type="NCBI Taxonomy" id="342808"/>
    <lineage>
        <taxon>Eukaryota</taxon>
        <taxon>Metamonada</taxon>
        <taxon>Preaxostyla</taxon>
        <taxon>Paratrimastigidae</taxon>
        <taxon>Paratrimastix</taxon>
    </lineage>
</organism>
<dbReference type="Pfam" id="PF00571">
    <property type="entry name" value="CBS"/>
    <property type="match status" value="4"/>
</dbReference>
<keyword evidence="7" id="KW-1185">Reference proteome</keyword>
<evidence type="ECO:0000259" key="5">
    <source>
        <dbReference type="PROSITE" id="PS51371"/>
    </source>
</evidence>
<evidence type="ECO:0000256" key="1">
    <source>
        <dbReference type="ARBA" id="ARBA00006750"/>
    </source>
</evidence>
<feature type="domain" description="CBS" evidence="5">
    <location>
        <begin position="21"/>
        <end position="86"/>
    </location>
</feature>